<dbReference type="eggNOG" id="COG4634">
    <property type="taxonomic scope" value="Bacteria"/>
</dbReference>
<evidence type="ECO:0000313" key="2">
    <source>
        <dbReference type="EMBL" id="ABL66626.1"/>
    </source>
</evidence>
<dbReference type="RefSeq" id="WP_015961157.1">
    <property type="nucleotide sequence ID" value="NC_008639.1"/>
</dbReference>
<accession>A1BJP9</accession>
<keyword evidence="3" id="KW-1185">Reference proteome</keyword>
<dbReference type="AlphaFoldDB" id="A1BJP9"/>
<evidence type="ECO:0000313" key="3">
    <source>
        <dbReference type="Proteomes" id="UP000008701"/>
    </source>
</evidence>
<dbReference type="InterPro" id="IPR041049">
    <property type="entry name" value="DUF5615"/>
</dbReference>
<organism evidence="2 3">
    <name type="scientific">Chlorobium phaeobacteroides (strain DSM 266 / SMG 266 / 2430)</name>
    <dbReference type="NCBI Taxonomy" id="290317"/>
    <lineage>
        <taxon>Bacteria</taxon>
        <taxon>Pseudomonadati</taxon>
        <taxon>Chlorobiota</taxon>
        <taxon>Chlorobiia</taxon>
        <taxon>Chlorobiales</taxon>
        <taxon>Chlorobiaceae</taxon>
        <taxon>Chlorobium/Pelodictyon group</taxon>
        <taxon>Chlorobium</taxon>
    </lineage>
</organism>
<reference evidence="2 3" key="1">
    <citation type="submission" date="2006-12" db="EMBL/GenBank/DDBJ databases">
        <title>Complete sequence of Chlorobium phaeobacteroides DSM 266.</title>
        <authorList>
            <consortium name="US DOE Joint Genome Institute"/>
            <person name="Copeland A."/>
            <person name="Lucas S."/>
            <person name="Lapidus A."/>
            <person name="Barry K."/>
            <person name="Detter J.C."/>
            <person name="Glavina del Rio T."/>
            <person name="Hammon N."/>
            <person name="Israni S."/>
            <person name="Pitluck S."/>
            <person name="Goltsman E."/>
            <person name="Schmutz J."/>
            <person name="Larimer F."/>
            <person name="Land M."/>
            <person name="Hauser L."/>
            <person name="Mikhailova N."/>
            <person name="Li T."/>
            <person name="Overmann J."/>
            <person name="Bryant D.A."/>
            <person name="Richardson P."/>
        </authorList>
    </citation>
    <scope>NUCLEOTIDE SEQUENCE [LARGE SCALE GENOMIC DNA]</scope>
    <source>
        <strain evidence="2 3">DSM 266</strain>
    </source>
</reference>
<dbReference type="KEGG" id="cph:Cpha266_2642"/>
<proteinExistence type="predicted"/>
<dbReference type="HOGENOM" id="CLU_150003_3_0_10"/>
<dbReference type="OrthoDB" id="27473at2"/>
<protein>
    <recommendedName>
        <fullName evidence="1">DUF5615 domain-containing protein</fullName>
    </recommendedName>
</protein>
<dbReference type="EMBL" id="CP000492">
    <property type="protein sequence ID" value="ABL66626.1"/>
    <property type="molecule type" value="Genomic_DNA"/>
</dbReference>
<evidence type="ECO:0000259" key="1">
    <source>
        <dbReference type="Pfam" id="PF18480"/>
    </source>
</evidence>
<gene>
    <name evidence="2" type="ordered locus">Cpha266_2642</name>
</gene>
<dbReference type="Pfam" id="PF18480">
    <property type="entry name" value="DUF5615"/>
    <property type="match status" value="1"/>
</dbReference>
<sequence length="117" mass="13345">MKFLVDAQLPRRLCNWLRKNGHDALHTLDLDLGNRTKDSEIARIADSDGRIVVTKDEDFVQSYLLRNTPQRLLLVASGNIGNAELERLIINEMANIEEAFESARFIEISKTSLLIHE</sequence>
<name>A1BJP9_CHLPD</name>
<dbReference type="STRING" id="290317.Cpha266_2642"/>
<feature type="domain" description="DUF5615" evidence="1">
    <location>
        <begin position="1"/>
        <end position="110"/>
    </location>
</feature>
<dbReference type="Proteomes" id="UP000008701">
    <property type="component" value="Chromosome"/>
</dbReference>